<protein>
    <recommendedName>
        <fullName evidence="3">Endonuclease/exonuclease/phosphatase domain-containing protein</fullName>
    </recommendedName>
</protein>
<evidence type="ECO:0000313" key="2">
    <source>
        <dbReference type="Proteomes" id="UP001165190"/>
    </source>
</evidence>
<evidence type="ECO:0008006" key="3">
    <source>
        <dbReference type="Google" id="ProtNLM"/>
    </source>
</evidence>
<dbReference type="Proteomes" id="UP001165190">
    <property type="component" value="Unassembled WGS sequence"/>
</dbReference>
<sequence>MDLSIISWNIRGIRRLEKKKAIRDLCRRSKILMAFLQETKVECFERSDLRKIWANENAEMVLSSASGSAGGLLTFWGQKLL</sequence>
<proteinExistence type="predicted"/>
<comment type="caution">
    <text evidence="1">The sequence shown here is derived from an EMBL/GenBank/DDBJ whole genome shotgun (WGS) entry which is preliminary data.</text>
</comment>
<dbReference type="SUPFAM" id="SSF56219">
    <property type="entry name" value="DNase I-like"/>
    <property type="match status" value="1"/>
</dbReference>
<accession>A0A9W7HHR2</accession>
<keyword evidence="2" id="KW-1185">Reference proteome</keyword>
<dbReference type="OrthoDB" id="498125at2759"/>
<dbReference type="InterPro" id="IPR036691">
    <property type="entry name" value="Endo/exonu/phosph_ase_sf"/>
</dbReference>
<reference evidence="1" key="1">
    <citation type="submission" date="2023-05" db="EMBL/GenBank/DDBJ databases">
        <title>Genome and transcriptome analyses reveal genes involved in the formation of fine ridges on petal epidermal cells in Hibiscus trionum.</title>
        <authorList>
            <person name="Koshimizu S."/>
            <person name="Masuda S."/>
            <person name="Ishii T."/>
            <person name="Shirasu K."/>
            <person name="Hoshino A."/>
            <person name="Arita M."/>
        </authorList>
    </citation>
    <scope>NUCLEOTIDE SEQUENCE</scope>
    <source>
        <strain evidence="1">Hamamatsu line</strain>
    </source>
</reference>
<organism evidence="1 2">
    <name type="scientific">Hibiscus trionum</name>
    <name type="common">Flower of an hour</name>
    <dbReference type="NCBI Taxonomy" id="183268"/>
    <lineage>
        <taxon>Eukaryota</taxon>
        <taxon>Viridiplantae</taxon>
        <taxon>Streptophyta</taxon>
        <taxon>Embryophyta</taxon>
        <taxon>Tracheophyta</taxon>
        <taxon>Spermatophyta</taxon>
        <taxon>Magnoliopsida</taxon>
        <taxon>eudicotyledons</taxon>
        <taxon>Gunneridae</taxon>
        <taxon>Pentapetalae</taxon>
        <taxon>rosids</taxon>
        <taxon>malvids</taxon>
        <taxon>Malvales</taxon>
        <taxon>Malvaceae</taxon>
        <taxon>Malvoideae</taxon>
        <taxon>Hibiscus</taxon>
    </lineage>
</organism>
<name>A0A9W7HHR2_HIBTR</name>
<gene>
    <name evidence="1" type="ORF">HRI_001439200</name>
</gene>
<dbReference type="AlphaFoldDB" id="A0A9W7HHR2"/>
<dbReference type="Gene3D" id="3.60.10.10">
    <property type="entry name" value="Endonuclease/exonuclease/phosphatase"/>
    <property type="match status" value="1"/>
</dbReference>
<dbReference type="EMBL" id="BSYR01000014">
    <property type="protein sequence ID" value="GMI77699.1"/>
    <property type="molecule type" value="Genomic_DNA"/>
</dbReference>
<evidence type="ECO:0000313" key="1">
    <source>
        <dbReference type="EMBL" id="GMI77699.1"/>
    </source>
</evidence>